<protein>
    <recommendedName>
        <fullName evidence="1">F-box domain-containing protein</fullName>
    </recommendedName>
</protein>
<organism evidence="2 3">
    <name type="scientific">Cinchona calisaya</name>
    <dbReference type="NCBI Taxonomy" id="153742"/>
    <lineage>
        <taxon>Eukaryota</taxon>
        <taxon>Viridiplantae</taxon>
        <taxon>Streptophyta</taxon>
        <taxon>Embryophyta</taxon>
        <taxon>Tracheophyta</taxon>
        <taxon>Spermatophyta</taxon>
        <taxon>Magnoliopsida</taxon>
        <taxon>eudicotyledons</taxon>
        <taxon>Gunneridae</taxon>
        <taxon>Pentapetalae</taxon>
        <taxon>asterids</taxon>
        <taxon>lamiids</taxon>
        <taxon>Gentianales</taxon>
        <taxon>Rubiaceae</taxon>
        <taxon>Cinchonoideae</taxon>
        <taxon>Cinchoneae</taxon>
        <taxon>Cinchona</taxon>
    </lineage>
</organism>
<dbReference type="PANTHER" id="PTHR31293">
    <property type="entry name" value="RNI-LIKE SUPERFAMILY PROTEIN"/>
    <property type="match status" value="1"/>
</dbReference>
<dbReference type="Pfam" id="PF00646">
    <property type="entry name" value="F-box"/>
    <property type="match status" value="1"/>
</dbReference>
<reference evidence="2 3" key="1">
    <citation type="submission" date="2024-11" db="EMBL/GenBank/DDBJ databases">
        <title>A near-complete genome assembly of Cinchona calisaya.</title>
        <authorList>
            <person name="Lian D.C."/>
            <person name="Zhao X.W."/>
            <person name="Wei L."/>
        </authorList>
    </citation>
    <scope>NUCLEOTIDE SEQUENCE [LARGE SCALE GENOMIC DNA]</scope>
    <source>
        <tissue evidence="2">Nenye</tissue>
    </source>
</reference>
<sequence>MEEINQALSNLNLGNGEDRISHLPESVLTRILSRLTNKDAMLTSIQSWTWRKKWTSIFNLHFYDGVLYANEVTNKQIFINFVEKSYFPWKNDDYEMLWTLPPCIMISHERVYFTYRFGNSIGFHLMKLLLQNAQALQLMSICALEIPNSWKTEIKSMLLVAPRASKNAIIEVK</sequence>
<evidence type="ECO:0000313" key="2">
    <source>
        <dbReference type="EMBL" id="KAL3508658.1"/>
    </source>
</evidence>
<dbReference type="SUPFAM" id="SSF81383">
    <property type="entry name" value="F-box domain"/>
    <property type="match status" value="1"/>
</dbReference>
<gene>
    <name evidence="2" type="ORF">ACH5RR_028059</name>
</gene>
<keyword evidence="3" id="KW-1185">Reference proteome</keyword>
<dbReference type="Proteomes" id="UP001630127">
    <property type="component" value="Unassembled WGS sequence"/>
</dbReference>
<proteinExistence type="predicted"/>
<dbReference type="AlphaFoldDB" id="A0ABD2YNV6"/>
<dbReference type="PANTHER" id="PTHR31293:SF12">
    <property type="entry name" value="RNI-LIKE SUPERFAMILY PROTEIN"/>
    <property type="match status" value="1"/>
</dbReference>
<name>A0ABD2YNV6_9GENT</name>
<evidence type="ECO:0000313" key="3">
    <source>
        <dbReference type="Proteomes" id="UP001630127"/>
    </source>
</evidence>
<dbReference type="InterPro" id="IPR055294">
    <property type="entry name" value="FBL60-like"/>
</dbReference>
<evidence type="ECO:0000259" key="1">
    <source>
        <dbReference type="Pfam" id="PF00646"/>
    </source>
</evidence>
<feature type="domain" description="F-box" evidence="1">
    <location>
        <begin position="20"/>
        <end position="56"/>
    </location>
</feature>
<dbReference type="EMBL" id="JBJUIK010000012">
    <property type="protein sequence ID" value="KAL3508658.1"/>
    <property type="molecule type" value="Genomic_DNA"/>
</dbReference>
<accession>A0ABD2YNV6</accession>
<dbReference type="InterPro" id="IPR001810">
    <property type="entry name" value="F-box_dom"/>
</dbReference>
<comment type="caution">
    <text evidence="2">The sequence shown here is derived from an EMBL/GenBank/DDBJ whole genome shotgun (WGS) entry which is preliminary data.</text>
</comment>
<dbReference type="InterPro" id="IPR036047">
    <property type="entry name" value="F-box-like_dom_sf"/>
</dbReference>